<dbReference type="Pfam" id="PF12796">
    <property type="entry name" value="Ank_2"/>
    <property type="match status" value="1"/>
</dbReference>
<dbReference type="InterPro" id="IPR002110">
    <property type="entry name" value="Ankyrin_rpt"/>
</dbReference>
<proteinExistence type="predicted"/>
<dbReference type="EMBL" id="CAMXCT020005479">
    <property type="protein sequence ID" value="CAL1165845.1"/>
    <property type="molecule type" value="Genomic_DNA"/>
</dbReference>
<dbReference type="AlphaFoldDB" id="A0A9P1DLH5"/>
<dbReference type="InterPro" id="IPR036770">
    <property type="entry name" value="Ankyrin_rpt-contain_sf"/>
</dbReference>
<sequence>MSPWRFAVLAACIAFVEGKPHQMPKMPGGIPGMGGGFAKQGPPWRKTTEKVFNEACSMNRGQPSVFCYPDVKELLEGLRKASENGADFTGEMFLLDLHVVVEQLLSWPPAWKEVSQVLSSRYEWTRPYCDKILGESPIWYAAPLVRKSFITPRSTLAQIEKDTPHAFAAMSRWFDELGKNGDGQTKELLRALKENDKADIKTKEVHARPLMRLMMYEHSKALKFILGKACKNSKKAWEKFSRQDLNGLSILHHAASQGNAWAVEAILKSASKAKRKELAMMQDNYGYRALDWAALSDFNETVAALKRGGKSVEEAADVEQAPEALKLFPAADADGGLGACSVEGACDGGWRGMEGLVPSEWLPDEPCAVDVIESSQFDVDIFHRHYMFHPRPLLIKGAGRPSNESAGHWTRDGLLLQAGERKVEAELFPRAQVFDGSHPQKMTLREYVSLLESRTETTARKKLHYAYLPLDVSEVYLNFSATLPEIVDGKVEHMGSVFLLGGALMGAPPHHHGPALNSLAYGALDALGPRGEVTNVLVAAKPL</sequence>
<dbReference type="EMBL" id="CAMXCT010005479">
    <property type="protein sequence ID" value="CAI4012470.1"/>
    <property type="molecule type" value="Genomic_DNA"/>
</dbReference>
<comment type="caution">
    <text evidence="2">The sequence shown here is derived from an EMBL/GenBank/DDBJ whole genome shotgun (WGS) entry which is preliminary data.</text>
</comment>
<dbReference type="EMBL" id="CAMXCT030005479">
    <property type="protein sequence ID" value="CAL4799782.1"/>
    <property type="molecule type" value="Genomic_DNA"/>
</dbReference>
<keyword evidence="4" id="KW-1185">Reference proteome</keyword>
<dbReference type="OrthoDB" id="410192at2759"/>
<reference evidence="3 4" key="2">
    <citation type="submission" date="2024-05" db="EMBL/GenBank/DDBJ databases">
        <authorList>
            <person name="Chen Y."/>
            <person name="Shah S."/>
            <person name="Dougan E. K."/>
            <person name="Thang M."/>
            <person name="Chan C."/>
        </authorList>
    </citation>
    <scope>NUCLEOTIDE SEQUENCE [LARGE SCALE GENOMIC DNA]</scope>
</reference>
<protein>
    <submittedName>
        <fullName evidence="3">JmjC domain-containing protein 8</fullName>
    </submittedName>
</protein>
<evidence type="ECO:0000313" key="4">
    <source>
        <dbReference type="Proteomes" id="UP001152797"/>
    </source>
</evidence>
<dbReference type="SUPFAM" id="SSF51197">
    <property type="entry name" value="Clavaminate synthase-like"/>
    <property type="match status" value="1"/>
</dbReference>
<evidence type="ECO:0000313" key="2">
    <source>
        <dbReference type="EMBL" id="CAI4012470.1"/>
    </source>
</evidence>
<organism evidence="2">
    <name type="scientific">Cladocopium goreaui</name>
    <dbReference type="NCBI Taxonomy" id="2562237"/>
    <lineage>
        <taxon>Eukaryota</taxon>
        <taxon>Sar</taxon>
        <taxon>Alveolata</taxon>
        <taxon>Dinophyceae</taxon>
        <taxon>Suessiales</taxon>
        <taxon>Symbiodiniaceae</taxon>
        <taxon>Cladocopium</taxon>
    </lineage>
</organism>
<dbReference type="Proteomes" id="UP001152797">
    <property type="component" value="Unassembled WGS sequence"/>
</dbReference>
<dbReference type="Gene3D" id="2.60.120.650">
    <property type="entry name" value="Cupin"/>
    <property type="match status" value="1"/>
</dbReference>
<gene>
    <name evidence="2" type="ORF">C1SCF055_LOCUS37530</name>
</gene>
<feature type="chain" id="PRO_5043271531" evidence="1">
    <location>
        <begin position="19"/>
        <end position="543"/>
    </location>
</feature>
<name>A0A9P1DLH5_9DINO</name>
<dbReference type="SUPFAM" id="SSF48403">
    <property type="entry name" value="Ankyrin repeat"/>
    <property type="match status" value="1"/>
</dbReference>
<evidence type="ECO:0000256" key="1">
    <source>
        <dbReference type="SAM" id="SignalP"/>
    </source>
</evidence>
<accession>A0A9P1DLH5</accession>
<feature type="signal peptide" evidence="1">
    <location>
        <begin position="1"/>
        <end position="18"/>
    </location>
</feature>
<dbReference type="Gene3D" id="1.25.40.20">
    <property type="entry name" value="Ankyrin repeat-containing domain"/>
    <property type="match status" value="1"/>
</dbReference>
<reference evidence="2" key="1">
    <citation type="submission" date="2022-10" db="EMBL/GenBank/DDBJ databases">
        <authorList>
            <person name="Chen Y."/>
            <person name="Dougan E. K."/>
            <person name="Chan C."/>
            <person name="Rhodes N."/>
            <person name="Thang M."/>
        </authorList>
    </citation>
    <scope>NUCLEOTIDE SEQUENCE</scope>
</reference>
<evidence type="ECO:0000313" key="3">
    <source>
        <dbReference type="EMBL" id="CAL4799782.1"/>
    </source>
</evidence>
<keyword evidence="1" id="KW-0732">Signal</keyword>